<protein>
    <recommendedName>
        <fullName evidence="1">DUF7273 domain-containing protein</fullName>
    </recommendedName>
</protein>
<reference evidence="2 3" key="1">
    <citation type="journal article" date="2015" name="Genome Announc.">
        <title>Genome Sequences of Mycobacteriophages Luchador and Nerujay.</title>
        <authorList>
            <person name="Pope W.H."/>
            <person name="Ahmed T."/>
            <person name="Drobitch M.K."/>
            <person name="Early D.R."/>
            <person name="Eljamri S."/>
            <person name="Kasturiarachi N.S."/>
            <person name="Klonicki E.F."/>
            <person name="Manjooran D.T."/>
            <person name="Ni Chochlain A.N."/>
            <person name="Puglionesi A.O."/>
            <person name="Rajakumar V."/>
            <person name="Shindle K.A."/>
            <person name="Tran M.T."/>
            <person name="Brown B.R."/>
            <person name="Churilla B.M."/>
            <person name="Cohen K.L."/>
            <person name="Wilkes K.E."/>
            <person name="Grubb S.R."/>
            <person name="Warner M.H."/>
            <person name="Bowman C.A."/>
            <person name="Russell D.A."/>
            <person name="Hatfull G.F."/>
        </authorList>
    </citation>
    <scope>NUCLEOTIDE SEQUENCE [LARGE SCALE GENOMIC DNA]</scope>
</reference>
<evidence type="ECO:0000259" key="1">
    <source>
        <dbReference type="Pfam" id="PF23938"/>
    </source>
</evidence>
<dbReference type="Pfam" id="PF23938">
    <property type="entry name" value="DUF7273"/>
    <property type="match status" value="1"/>
</dbReference>
<proteinExistence type="predicted"/>
<gene>
    <name evidence="2" type="primary">96</name>
    <name evidence="2" type="ORF">SEA_LUCHADOR_96</name>
</gene>
<dbReference type="GeneID" id="26630145"/>
<keyword evidence="3" id="KW-1185">Reference proteome</keyword>
<dbReference type="EMBL" id="KR080193">
    <property type="protein sequence ID" value="AKF14260.1"/>
    <property type="molecule type" value="Genomic_DNA"/>
</dbReference>
<sequence length="68" mass="7361">MSFHGTEHDARHDISNELWTVSELLDAEGNASAARDARDAAVNVAHGVISVNRGIKAICKYENLLEGN</sequence>
<feature type="domain" description="DUF7273" evidence="1">
    <location>
        <begin position="5"/>
        <end position="65"/>
    </location>
</feature>
<dbReference type="RefSeq" id="YP_009203155.1">
    <property type="nucleotide sequence ID" value="NC_028849.1"/>
</dbReference>
<organism evidence="2 3">
    <name type="scientific">Mycobacterium phage Luchador</name>
    <dbReference type="NCBI Taxonomy" id="1647300"/>
    <lineage>
        <taxon>Viruses</taxon>
        <taxon>Duplodnaviria</taxon>
        <taxon>Heunggongvirae</taxon>
        <taxon>Uroviricota</taxon>
        <taxon>Caudoviricetes</taxon>
        <taxon>Luchadorvirus</taxon>
        <taxon>Luchadorvirus luchador</taxon>
        <taxon>Lucadorvirus luchador</taxon>
    </lineage>
</organism>
<dbReference type="KEGG" id="vg:26630145"/>
<name>A0A0F6WDP3_9CAUD</name>
<accession>A0A0F6WDP3</accession>
<dbReference type="Proteomes" id="UP000207763">
    <property type="component" value="Segment"/>
</dbReference>
<evidence type="ECO:0000313" key="2">
    <source>
        <dbReference type="EMBL" id="AKF14260.1"/>
    </source>
</evidence>
<dbReference type="InterPro" id="IPR055697">
    <property type="entry name" value="DUF7273"/>
</dbReference>
<evidence type="ECO:0000313" key="3">
    <source>
        <dbReference type="Proteomes" id="UP000207763"/>
    </source>
</evidence>